<dbReference type="CDD" id="cd00042">
    <property type="entry name" value="CY"/>
    <property type="match status" value="1"/>
</dbReference>
<reference evidence="5 6" key="1">
    <citation type="journal article" date="2021" name="BMC Genomics">
        <title>Datura genome reveals duplications of psychoactive alkaloid biosynthetic genes and high mutation rate following tissue culture.</title>
        <authorList>
            <person name="Rajewski A."/>
            <person name="Carter-House D."/>
            <person name="Stajich J."/>
            <person name="Litt A."/>
        </authorList>
    </citation>
    <scope>NUCLEOTIDE SEQUENCE [LARGE SCALE GENOMIC DNA]</scope>
    <source>
        <strain evidence="5">AR-01</strain>
    </source>
</reference>
<keyword evidence="6" id="KW-1185">Reference proteome</keyword>
<evidence type="ECO:0000259" key="4">
    <source>
        <dbReference type="SMART" id="SM00043"/>
    </source>
</evidence>
<keyword evidence="3" id="KW-1133">Transmembrane helix</keyword>
<keyword evidence="3" id="KW-0812">Transmembrane</keyword>
<comment type="caution">
    <text evidence="5">The sequence shown here is derived from an EMBL/GenBank/DDBJ whole genome shotgun (WGS) entry which is preliminary data.</text>
</comment>
<proteinExistence type="predicted"/>
<evidence type="ECO:0000256" key="3">
    <source>
        <dbReference type="SAM" id="Phobius"/>
    </source>
</evidence>
<keyword evidence="1" id="KW-0646">Protease inhibitor</keyword>
<dbReference type="InterPro" id="IPR046350">
    <property type="entry name" value="Cystatin_sf"/>
</dbReference>
<dbReference type="PANTHER" id="PTHR47364">
    <property type="entry name" value="CYSTEINE PROTEINASE INHIBITOR 5"/>
    <property type="match status" value="1"/>
</dbReference>
<dbReference type="Proteomes" id="UP000823775">
    <property type="component" value="Unassembled WGS sequence"/>
</dbReference>
<feature type="domain" description="Cystatin" evidence="4">
    <location>
        <begin position="33"/>
        <end position="119"/>
    </location>
</feature>
<accession>A0ABS8RLY9</accession>
<name>A0ABS8RLY9_DATST</name>
<protein>
    <recommendedName>
        <fullName evidence="4">Cystatin domain-containing protein</fullName>
    </recommendedName>
</protein>
<evidence type="ECO:0000256" key="2">
    <source>
        <dbReference type="ARBA" id="ARBA00022704"/>
    </source>
</evidence>
<feature type="transmembrane region" description="Helical" evidence="3">
    <location>
        <begin position="6"/>
        <end position="24"/>
    </location>
</feature>
<sequence length="132" mass="14775">MAIKFNPIFGTLLVVVATILLHVYDAQGGRKEVILGGWKPITDVTVPEIVEIGKFAVDEHNKKAKTNLVFQKIIKGESQVVEGINYRLVITAKDGDSPHNYLAEVWDKPGKKSRSLTYFEECKLEATKCLFI</sequence>
<keyword evidence="3" id="KW-0472">Membrane</keyword>
<dbReference type="Pfam" id="PF16845">
    <property type="entry name" value="SQAPI"/>
    <property type="match status" value="1"/>
</dbReference>
<evidence type="ECO:0000313" key="5">
    <source>
        <dbReference type="EMBL" id="MCD7447614.1"/>
    </source>
</evidence>
<organism evidence="5 6">
    <name type="scientific">Datura stramonium</name>
    <name type="common">Jimsonweed</name>
    <name type="synonym">Common thornapple</name>
    <dbReference type="NCBI Taxonomy" id="4076"/>
    <lineage>
        <taxon>Eukaryota</taxon>
        <taxon>Viridiplantae</taxon>
        <taxon>Streptophyta</taxon>
        <taxon>Embryophyta</taxon>
        <taxon>Tracheophyta</taxon>
        <taxon>Spermatophyta</taxon>
        <taxon>Magnoliopsida</taxon>
        <taxon>eudicotyledons</taxon>
        <taxon>Gunneridae</taxon>
        <taxon>Pentapetalae</taxon>
        <taxon>asterids</taxon>
        <taxon>lamiids</taxon>
        <taxon>Solanales</taxon>
        <taxon>Solanaceae</taxon>
        <taxon>Solanoideae</taxon>
        <taxon>Datureae</taxon>
        <taxon>Datura</taxon>
    </lineage>
</organism>
<dbReference type="InterPro" id="IPR000010">
    <property type="entry name" value="Cystatin_dom"/>
</dbReference>
<gene>
    <name evidence="5" type="ORF">HAX54_032232</name>
</gene>
<dbReference type="SUPFAM" id="SSF54403">
    <property type="entry name" value="Cystatin/monellin"/>
    <property type="match status" value="1"/>
</dbReference>
<dbReference type="Gene3D" id="3.10.450.10">
    <property type="match status" value="1"/>
</dbReference>
<keyword evidence="2" id="KW-0789">Thiol protease inhibitor</keyword>
<dbReference type="PANTHER" id="PTHR47364:SF19">
    <property type="entry name" value="CYSTEINE PROTEINASE INHIBITOR 1-LIKE"/>
    <property type="match status" value="1"/>
</dbReference>
<dbReference type="SMART" id="SM00043">
    <property type="entry name" value="CY"/>
    <property type="match status" value="1"/>
</dbReference>
<dbReference type="EMBL" id="JACEIK010000041">
    <property type="protein sequence ID" value="MCD7447614.1"/>
    <property type="molecule type" value="Genomic_DNA"/>
</dbReference>
<evidence type="ECO:0000313" key="6">
    <source>
        <dbReference type="Proteomes" id="UP000823775"/>
    </source>
</evidence>
<evidence type="ECO:0000256" key="1">
    <source>
        <dbReference type="ARBA" id="ARBA00022690"/>
    </source>
</evidence>